<comment type="similarity">
    <text evidence="1">Belongs to the short-chain dehydrogenases/reductases (SDR) family.</text>
</comment>
<dbReference type="GO" id="GO:0047034">
    <property type="term" value="F:15-hydroxyicosatetraenoate dehydrogenase activity"/>
    <property type="evidence" value="ECO:0007669"/>
    <property type="project" value="UniProtKB-EC"/>
</dbReference>
<comment type="catalytic activity">
    <reaction evidence="14">
        <text>resolvin D1 + NAD(+) = 17-oxoresolvin D1 + NADH + H(+)</text>
        <dbReference type="Rhea" id="RHEA:50128"/>
        <dbReference type="ChEBI" id="CHEBI:15378"/>
        <dbReference type="ChEBI" id="CHEBI:57540"/>
        <dbReference type="ChEBI" id="CHEBI:57945"/>
        <dbReference type="ChEBI" id="CHEBI:132079"/>
        <dbReference type="ChEBI" id="CHEBI:132081"/>
    </reaction>
    <physiologicalReaction direction="left-to-right" evidence="14">
        <dbReference type="Rhea" id="RHEA:50129"/>
    </physiologicalReaction>
</comment>
<evidence type="ECO:0000256" key="11">
    <source>
        <dbReference type="ARBA" id="ARBA00048008"/>
    </source>
</evidence>
<comment type="catalytic activity">
    <reaction evidence="15">
        <text>resolvin D2 + NAD(+) = 7-oxoresolvin D2 + NADH + H(+)</text>
        <dbReference type="Rhea" id="RHEA:53584"/>
        <dbReference type="ChEBI" id="CHEBI:15378"/>
        <dbReference type="ChEBI" id="CHEBI:57540"/>
        <dbReference type="ChEBI" id="CHEBI:57945"/>
        <dbReference type="ChEBI" id="CHEBI:133367"/>
        <dbReference type="ChEBI" id="CHEBI:137497"/>
    </reaction>
    <physiologicalReaction direction="left-to-right" evidence="15">
        <dbReference type="Rhea" id="RHEA:53585"/>
    </physiologicalReaction>
</comment>
<evidence type="ECO:0000256" key="5">
    <source>
        <dbReference type="ARBA" id="ARBA00040276"/>
    </source>
</evidence>
<comment type="caution">
    <text evidence="22">The sequence shown here is derived from an EMBL/GenBank/DDBJ whole genome shotgun (WGS) entry which is preliminary data.</text>
</comment>
<evidence type="ECO:0000256" key="7">
    <source>
        <dbReference type="ARBA" id="ARBA00042026"/>
    </source>
</evidence>
<comment type="catalytic activity">
    <reaction evidence="13">
        <text>(11R)-hydroxy-(5Z,8Z,12E,14Z)-eicosatetraenoate + NAD(+) = 11-oxo-(5Z,8Z,12E,14Z)-eicosatetraenoate + NADH + H(+)</text>
        <dbReference type="Rhea" id="RHEA:48640"/>
        <dbReference type="ChEBI" id="CHEBI:15378"/>
        <dbReference type="ChEBI" id="CHEBI:57540"/>
        <dbReference type="ChEBI" id="CHEBI:57945"/>
        <dbReference type="ChEBI" id="CHEBI:78836"/>
        <dbReference type="ChEBI" id="CHEBI:90697"/>
    </reaction>
    <physiologicalReaction direction="left-to-right" evidence="13">
        <dbReference type="Rhea" id="RHEA:48641"/>
    </physiologicalReaction>
</comment>
<dbReference type="PANTHER" id="PTHR44229:SF4">
    <property type="entry name" value="15-HYDROXYPROSTAGLANDIN DEHYDROGENASE [NAD(+)]"/>
    <property type="match status" value="1"/>
</dbReference>
<gene>
    <name evidence="22" type="ORF">R5R35_006016</name>
</gene>
<comment type="catalytic activity">
    <reaction evidence="11">
        <text>14-hydroxy-(4Z,7Z,10Z,12E,16Z,19Z)-docosahexaenoate + NAD(+) = 14-oxo-(4Z,7Z,10Z,12E,16Z,19Z)-docosahexaenoate + NADH + H(+)</text>
        <dbReference type="Rhea" id="RHEA:48952"/>
        <dbReference type="ChEBI" id="CHEBI:15378"/>
        <dbReference type="ChEBI" id="CHEBI:57540"/>
        <dbReference type="ChEBI" id="CHEBI:57945"/>
        <dbReference type="ChEBI" id="CHEBI:90866"/>
        <dbReference type="ChEBI" id="CHEBI:90867"/>
    </reaction>
    <physiologicalReaction direction="left-to-right" evidence="11">
        <dbReference type="Rhea" id="RHEA:48953"/>
    </physiologicalReaction>
</comment>
<evidence type="ECO:0000256" key="16">
    <source>
        <dbReference type="ARBA" id="ARBA00048535"/>
    </source>
</evidence>
<evidence type="ECO:0000256" key="12">
    <source>
        <dbReference type="ARBA" id="ARBA00048140"/>
    </source>
</evidence>
<proteinExistence type="inferred from homology"/>
<comment type="catalytic activity">
    <reaction evidence="16">
        <text>lipoxin A4 + NAD(+) = 15-oxo-(5S,6R)-dihydroxy-(7E,9E,11Z,13E)-eicosatetraenoate + NADH + H(+)</text>
        <dbReference type="Rhea" id="RHEA:41572"/>
        <dbReference type="ChEBI" id="CHEBI:15378"/>
        <dbReference type="ChEBI" id="CHEBI:57540"/>
        <dbReference type="ChEBI" id="CHEBI:57945"/>
        <dbReference type="ChEBI" id="CHEBI:67026"/>
        <dbReference type="ChEBI" id="CHEBI:78311"/>
    </reaction>
    <physiologicalReaction direction="left-to-right" evidence="16">
        <dbReference type="Rhea" id="RHEA:41573"/>
    </physiologicalReaction>
</comment>
<evidence type="ECO:0000256" key="1">
    <source>
        <dbReference type="ARBA" id="ARBA00006484"/>
    </source>
</evidence>
<dbReference type="GO" id="GO:0005737">
    <property type="term" value="C:cytoplasm"/>
    <property type="evidence" value="ECO:0007669"/>
    <property type="project" value="TreeGrafter"/>
</dbReference>
<dbReference type="InterPro" id="IPR002347">
    <property type="entry name" value="SDR_fam"/>
</dbReference>
<comment type="catalytic activity">
    <reaction evidence="20">
        <text>(15S)-hydroxy-(5Z,8Z,11Z,13E)-eicosatetraenoate + NAD(+) = 15-oxo-(5Z,8Z,11Z,13E)-eicosatetraenoate + NADH + H(+)</text>
        <dbReference type="Rhea" id="RHEA:23260"/>
        <dbReference type="ChEBI" id="CHEBI:15378"/>
        <dbReference type="ChEBI" id="CHEBI:57409"/>
        <dbReference type="ChEBI" id="CHEBI:57410"/>
        <dbReference type="ChEBI" id="CHEBI:57540"/>
        <dbReference type="ChEBI" id="CHEBI:57945"/>
        <dbReference type="EC" id="1.1.1.232"/>
    </reaction>
    <physiologicalReaction direction="left-to-right" evidence="20">
        <dbReference type="Rhea" id="RHEA:23261"/>
    </physiologicalReaction>
</comment>
<protein>
    <recommendedName>
        <fullName evidence="5">15-hydroxyprostaglandin dehydrogenase [NAD(+)]</fullName>
        <ecNumber evidence="3">1.1.1.141</ecNumber>
        <ecNumber evidence="4">1.1.1.232</ecNumber>
    </recommendedName>
    <alternativeName>
        <fullName evidence="7">Eicosanoid/docosanoid dehydrogenase [NAD(+)]</fullName>
    </alternativeName>
    <alternativeName>
        <fullName evidence="6">Prostaglandin dehydrogenase 1</fullName>
    </alternativeName>
</protein>
<dbReference type="GO" id="GO:0016404">
    <property type="term" value="F:15-hydroxyprostaglandin dehydrogenase (NAD+) activity"/>
    <property type="evidence" value="ECO:0007669"/>
    <property type="project" value="UniProtKB-EC"/>
</dbReference>
<dbReference type="AlphaFoldDB" id="A0AAN9VKR2"/>
<evidence type="ECO:0000256" key="19">
    <source>
        <dbReference type="ARBA" id="ARBA00048921"/>
    </source>
</evidence>
<accession>A0AAN9VKR2</accession>
<evidence type="ECO:0000256" key="8">
    <source>
        <dbReference type="ARBA" id="ARBA00045705"/>
    </source>
</evidence>
<dbReference type="PROSITE" id="PS51257">
    <property type="entry name" value="PROKAR_LIPOPROTEIN"/>
    <property type="match status" value="1"/>
</dbReference>
<evidence type="ECO:0000256" key="21">
    <source>
        <dbReference type="ARBA" id="ARBA00049188"/>
    </source>
</evidence>
<evidence type="ECO:0000256" key="13">
    <source>
        <dbReference type="ARBA" id="ARBA00048144"/>
    </source>
</evidence>
<evidence type="ECO:0000313" key="23">
    <source>
        <dbReference type="Proteomes" id="UP001378592"/>
    </source>
</evidence>
<dbReference type="EMBL" id="JAZDUA010000134">
    <property type="protein sequence ID" value="KAK7866839.1"/>
    <property type="molecule type" value="Genomic_DNA"/>
</dbReference>
<reference evidence="22 23" key="1">
    <citation type="submission" date="2024-03" db="EMBL/GenBank/DDBJ databases">
        <title>The genome assembly and annotation of the cricket Gryllus longicercus Weissman &amp; Gray.</title>
        <authorList>
            <person name="Szrajer S."/>
            <person name="Gray D."/>
            <person name="Ylla G."/>
        </authorList>
    </citation>
    <scope>NUCLEOTIDE SEQUENCE [LARGE SCALE GENOMIC DNA]</scope>
    <source>
        <strain evidence="22">DAG 2021-001</strain>
        <tissue evidence="22">Whole body minus gut</tissue>
    </source>
</reference>
<evidence type="ECO:0000256" key="14">
    <source>
        <dbReference type="ARBA" id="ARBA00048170"/>
    </source>
</evidence>
<sequence>MEPQCKTAVVTGGATGIGLAACTQLLAEGAAQVLIVDTRAKAARAAMARLNYRFGADRALFARADVADPAQLECAFNAAVDRFGRVDILVNNAAVFDDCHWERAVNTNVKVPSRHECGRHVATFL</sequence>
<evidence type="ECO:0000256" key="9">
    <source>
        <dbReference type="ARBA" id="ARBA00047325"/>
    </source>
</evidence>
<dbReference type="SUPFAM" id="SSF51735">
    <property type="entry name" value="NAD(P)-binding Rossmann-fold domains"/>
    <property type="match status" value="1"/>
</dbReference>
<comment type="catalytic activity">
    <reaction evidence="19">
        <text>resolvin D2 + NAD(+) = 16-oxoresolvin D2 + NADH + H(+)</text>
        <dbReference type="Rhea" id="RHEA:53588"/>
        <dbReference type="ChEBI" id="CHEBI:15378"/>
        <dbReference type="ChEBI" id="CHEBI:57540"/>
        <dbReference type="ChEBI" id="CHEBI:57945"/>
        <dbReference type="ChEBI" id="CHEBI:133367"/>
        <dbReference type="ChEBI" id="CHEBI:137498"/>
    </reaction>
    <physiologicalReaction direction="left-to-right" evidence="19">
        <dbReference type="Rhea" id="RHEA:53589"/>
    </physiologicalReaction>
</comment>
<comment type="catalytic activity">
    <reaction evidence="21">
        <text>resolvin E1 + NAD(+) = 18-oxo-resolvin E1 + NADH + H(+)</text>
        <dbReference type="Rhea" id="RHEA:49244"/>
        <dbReference type="ChEBI" id="CHEBI:15378"/>
        <dbReference type="ChEBI" id="CHEBI:57540"/>
        <dbReference type="ChEBI" id="CHEBI:57945"/>
        <dbReference type="ChEBI" id="CHEBI:91000"/>
        <dbReference type="ChEBI" id="CHEBI:91001"/>
    </reaction>
    <physiologicalReaction direction="left-to-right" evidence="21">
        <dbReference type="Rhea" id="RHEA:49245"/>
    </physiologicalReaction>
</comment>
<comment type="catalytic activity">
    <reaction evidence="12">
        <text>15-oxo-(5S,6R)-dihydroxy-(7E,9E,11Z)-eicosatrienoate + NADH + H(+) = (5S,6R,15S)-trihydroxy-(7E,9E,11Z)-eicosatrienoate + NAD(+)</text>
        <dbReference type="Rhea" id="RHEA:41596"/>
        <dbReference type="ChEBI" id="CHEBI:15378"/>
        <dbReference type="ChEBI" id="CHEBI:57540"/>
        <dbReference type="ChEBI" id="CHEBI:57945"/>
        <dbReference type="ChEBI" id="CHEBI:78325"/>
        <dbReference type="ChEBI" id="CHEBI:78329"/>
    </reaction>
    <physiologicalReaction direction="left-to-right" evidence="12">
        <dbReference type="Rhea" id="RHEA:41597"/>
    </physiologicalReaction>
</comment>
<organism evidence="22 23">
    <name type="scientific">Gryllus longicercus</name>
    <dbReference type="NCBI Taxonomy" id="2509291"/>
    <lineage>
        <taxon>Eukaryota</taxon>
        <taxon>Metazoa</taxon>
        <taxon>Ecdysozoa</taxon>
        <taxon>Arthropoda</taxon>
        <taxon>Hexapoda</taxon>
        <taxon>Insecta</taxon>
        <taxon>Pterygota</taxon>
        <taxon>Neoptera</taxon>
        <taxon>Polyneoptera</taxon>
        <taxon>Orthoptera</taxon>
        <taxon>Ensifera</taxon>
        <taxon>Gryllidea</taxon>
        <taxon>Grylloidea</taxon>
        <taxon>Gryllidae</taxon>
        <taxon>Gryllinae</taxon>
        <taxon>Gryllus</taxon>
    </lineage>
</organism>
<comment type="function">
    <text evidence="8">Catalyzes the NAD-dependent dehydrogenation (oxidation) of a broad array of hydroxylated polyunsaturated fatty acids (mainly eicosanoids and docosanoids, including prostaglandins, lipoxins and resolvins), yielding their corresponding keto (oxo) metabolites. Decreases the levels of the pro-proliferative prostaglandins such as prostaglandin E2 (whose activity is increased in cancer because of an increase in the expression of cyclooxygenase 2) and generates oxo-fatty acid products that can profoundly influence cell function by abrogating pro-inflammatory cytokine expression. Converts resolvins E1, D1 and D2 to their oxo products, which represents a mode of resolvin inactivation. Resolvin E1 plays important roles during the resolution phase of acute inflammation, while resolvins D1 and D2 have a unique role in obesity-induced adipose inflammation.</text>
</comment>
<evidence type="ECO:0000256" key="17">
    <source>
        <dbReference type="ARBA" id="ARBA00048611"/>
    </source>
</evidence>
<comment type="catalytic activity">
    <reaction evidence="18">
        <text>prostaglandin E2 + NAD(+) = 15-oxoprostaglandin E2 + NADH + H(+)</text>
        <dbReference type="Rhea" id="RHEA:11876"/>
        <dbReference type="ChEBI" id="CHEBI:15378"/>
        <dbReference type="ChEBI" id="CHEBI:57400"/>
        <dbReference type="ChEBI" id="CHEBI:57540"/>
        <dbReference type="ChEBI" id="CHEBI:57945"/>
        <dbReference type="ChEBI" id="CHEBI:606564"/>
        <dbReference type="EC" id="1.1.1.141"/>
    </reaction>
    <physiologicalReaction direction="left-to-right" evidence="18">
        <dbReference type="Rhea" id="RHEA:11877"/>
    </physiologicalReaction>
</comment>
<comment type="catalytic activity">
    <reaction evidence="17">
        <text>prostaglandin A1 + NAD(+) = 15-oxo-prostaglandin A1 + NADH + H(+)</text>
        <dbReference type="Rhea" id="RHEA:41263"/>
        <dbReference type="ChEBI" id="CHEBI:15378"/>
        <dbReference type="ChEBI" id="CHEBI:57398"/>
        <dbReference type="ChEBI" id="CHEBI:57540"/>
        <dbReference type="ChEBI" id="CHEBI:57945"/>
        <dbReference type="ChEBI" id="CHEBI:85072"/>
    </reaction>
    <physiologicalReaction direction="left-to-right" evidence="17">
        <dbReference type="Rhea" id="RHEA:41264"/>
    </physiologicalReaction>
</comment>
<comment type="catalytic activity">
    <reaction evidence="9">
        <text>prostaglandin E1 + NAD(+) = 15-oxoprostaglandin E1 + NADH + H(+)</text>
        <dbReference type="Rhea" id="RHEA:16477"/>
        <dbReference type="ChEBI" id="CHEBI:15378"/>
        <dbReference type="ChEBI" id="CHEBI:57397"/>
        <dbReference type="ChEBI" id="CHEBI:57401"/>
        <dbReference type="ChEBI" id="CHEBI:57540"/>
        <dbReference type="ChEBI" id="CHEBI:57945"/>
    </reaction>
    <physiologicalReaction direction="left-to-right" evidence="9">
        <dbReference type="Rhea" id="RHEA:16478"/>
    </physiologicalReaction>
</comment>
<keyword evidence="2" id="KW-0560">Oxidoreductase</keyword>
<dbReference type="EC" id="1.1.1.141" evidence="3"/>
<comment type="catalytic activity">
    <reaction evidence="10">
        <text>resolvin D1 + NAD(+) = 8-oxoresolvin D1 + NADH + H(+)</text>
        <dbReference type="Rhea" id="RHEA:50124"/>
        <dbReference type="ChEBI" id="CHEBI:15378"/>
        <dbReference type="ChEBI" id="CHEBI:57540"/>
        <dbReference type="ChEBI" id="CHEBI:57945"/>
        <dbReference type="ChEBI" id="CHEBI:132079"/>
        <dbReference type="ChEBI" id="CHEBI:132080"/>
    </reaction>
    <physiologicalReaction direction="left-to-right" evidence="10">
        <dbReference type="Rhea" id="RHEA:50125"/>
    </physiologicalReaction>
</comment>
<name>A0AAN9VKR2_9ORTH</name>
<evidence type="ECO:0000256" key="6">
    <source>
        <dbReference type="ARBA" id="ARBA00041812"/>
    </source>
</evidence>
<dbReference type="InterPro" id="IPR036291">
    <property type="entry name" value="NAD(P)-bd_dom_sf"/>
</dbReference>
<dbReference type="Pfam" id="PF00106">
    <property type="entry name" value="adh_short"/>
    <property type="match status" value="1"/>
</dbReference>
<dbReference type="PANTHER" id="PTHR44229">
    <property type="entry name" value="15-HYDROXYPROSTAGLANDIN DEHYDROGENASE [NAD(+)]"/>
    <property type="match status" value="1"/>
</dbReference>
<evidence type="ECO:0000313" key="22">
    <source>
        <dbReference type="EMBL" id="KAK7866839.1"/>
    </source>
</evidence>
<evidence type="ECO:0000256" key="15">
    <source>
        <dbReference type="ARBA" id="ARBA00048393"/>
    </source>
</evidence>
<keyword evidence="23" id="KW-1185">Reference proteome</keyword>
<evidence type="ECO:0000256" key="18">
    <source>
        <dbReference type="ARBA" id="ARBA00048739"/>
    </source>
</evidence>
<evidence type="ECO:0000256" key="3">
    <source>
        <dbReference type="ARBA" id="ARBA00038968"/>
    </source>
</evidence>
<dbReference type="Gene3D" id="3.40.50.720">
    <property type="entry name" value="NAD(P)-binding Rossmann-like Domain"/>
    <property type="match status" value="1"/>
</dbReference>
<evidence type="ECO:0000256" key="2">
    <source>
        <dbReference type="ARBA" id="ARBA00023002"/>
    </source>
</evidence>
<dbReference type="EC" id="1.1.1.232" evidence="4"/>
<evidence type="ECO:0000256" key="4">
    <source>
        <dbReference type="ARBA" id="ARBA00039060"/>
    </source>
</evidence>
<dbReference type="Proteomes" id="UP001378592">
    <property type="component" value="Unassembled WGS sequence"/>
</dbReference>
<evidence type="ECO:0000256" key="20">
    <source>
        <dbReference type="ARBA" id="ARBA00049151"/>
    </source>
</evidence>
<evidence type="ECO:0000256" key="10">
    <source>
        <dbReference type="ARBA" id="ARBA00047672"/>
    </source>
</evidence>
<dbReference type="PRINTS" id="PR00081">
    <property type="entry name" value="GDHRDH"/>
</dbReference>